<sequence length="59" mass="6863">MARKYIIKRLSHNQLAEGFSNKSTYSQAFSRTKMGDASSEGQLLARYYTSYDNKHRKNI</sequence>
<protein>
    <submittedName>
        <fullName evidence="1">Uncharacterized protein</fullName>
    </submittedName>
</protein>
<keyword evidence="2" id="KW-1185">Reference proteome</keyword>
<dbReference type="RefSeq" id="WP_036833944.1">
    <property type="nucleotide sequence ID" value="NZ_AVPG01000010.1"/>
</dbReference>
<reference evidence="1 2" key="1">
    <citation type="submission" date="2013-08" db="EMBL/GenBank/DDBJ databases">
        <authorList>
            <person name="Huang J."/>
            <person name="Wang G."/>
        </authorList>
    </citation>
    <scope>NUCLEOTIDE SEQUENCE [LARGE SCALE GENOMIC DNA]</scope>
    <source>
        <strain evidence="1 2">JSM 072002</strain>
    </source>
</reference>
<gene>
    <name evidence="1" type="ORF">N784_03005</name>
</gene>
<evidence type="ECO:0000313" key="2">
    <source>
        <dbReference type="Proteomes" id="UP000030401"/>
    </source>
</evidence>
<dbReference type="Proteomes" id="UP000030401">
    <property type="component" value="Unassembled WGS sequence"/>
</dbReference>
<accession>A0A0A5G4E7</accession>
<evidence type="ECO:0000313" key="1">
    <source>
        <dbReference type="EMBL" id="KGX86934.1"/>
    </source>
</evidence>
<comment type="caution">
    <text evidence="1">The sequence shown here is derived from an EMBL/GenBank/DDBJ whole genome shotgun (WGS) entry which is preliminary data.</text>
</comment>
<dbReference type="EMBL" id="AVPG01000010">
    <property type="protein sequence ID" value="KGX86934.1"/>
    <property type="molecule type" value="Genomic_DNA"/>
</dbReference>
<dbReference type="AlphaFoldDB" id="A0A0A5G4E7"/>
<organism evidence="1 2">
    <name type="scientific">Pontibacillus litoralis JSM 072002</name>
    <dbReference type="NCBI Taxonomy" id="1385512"/>
    <lineage>
        <taxon>Bacteria</taxon>
        <taxon>Bacillati</taxon>
        <taxon>Bacillota</taxon>
        <taxon>Bacilli</taxon>
        <taxon>Bacillales</taxon>
        <taxon>Bacillaceae</taxon>
        <taxon>Pontibacillus</taxon>
    </lineage>
</organism>
<name>A0A0A5G4E7_9BACI</name>
<proteinExistence type="predicted"/>